<name>A0A450TZS0_9GAMM</name>
<evidence type="ECO:0000313" key="1">
    <source>
        <dbReference type="EMBL" id="VFJ75475.1"/>
    </source>
</evidence>
<accession>A0A450TZS0</accession>
<proteinExistence type="predicted"/>
<reference evidence="1" key="1">
    <citation type="submission" date="2019-02" db="EMBL/GenBank/DDBJ databases">
        <authorList>
            <person name="Gruber-Vodicka R. H."/>
            <person name="Seah K. B. B."/>
        </authorList>
    </citation>
    <scope>NUCLEOTIDE SEQUENCE</scope>
    <source>
        <strain evidence="1">BECK_BZ131</strain>
    </source>
</reference>
<gene>
    <name evidence="1" type="ORF">BECKFW1821C_GA0114237_10779</name>
</gene>
<dbReference type="AlphaFoldDB" id="A0A450TZS0"/>
<sequence>MNKTYAPIGEIRQTHHRISEEFGHDPKRYITSIRQANSIAKK</sequence>
<organism evidence="1">
    <name type="scientific">Candidatus Kentrum sp. FW</name>
    <dbReference type="NCBI Taxonomy" id="2126338"/>
    <lineage>
        <taxon>Bacteria</taxon>
        <taxon>Pseudomonadati</taxon>
        <taxon>Pseudomonadota</taxon>
        <taxon>Gammaproteobacteria</taxon>
        <taxon>Candidatus Kentrum</taxon>
    </lineage>
</organism>
<protein>
    <submittedName>
        <fullName evidence="1">Uncharacterized protein</fullName>
    </submittedName>
</protein>
<dbReference type="EMBL" id="CAADFE010000077">
    <property type="protein sequence ID" value="VFJ75475.1"/>
    <property type="molecule type" value="Genomic_DNA"/>
</dbReference>